<evidence type="ECO:0000313" key="1">
    <source>
        <dbReference type="EMBL" id="NYD32742.1"/>
    </source>
</evidence>
<dbReference type="InterPro" id="IPR011008">
    <property type="entry name" value="Dimeric_a/b-barrel"/>
</dbReference>
<protein>
    <recommendedName>
        <fullName evidence="3">YCII-related domain-containing protein</fullName>
    </recommendedName>
</protein>
<dbReference type="RefSeq" id="WP_179728880.1">
    <property type="nucleotide sequence ID" value="NZ_BAABEF010000001.1"/>
</dbReference>
<gene>
    <name evidence="1" type="ORF">BJ958_004288</name>
</gene>
<keyword evidence="2" id="KW-1185">Reference proteome</keyword>
<evidence type="ECO:0008006" key="3">
    <source>
        <dbReference type="Google" id="ProtNLM"/>
    </source>
</evidence>
<dbReference type="EMBL" id="JACCBF010000001">
    <property type="protein sequence ID" value="NYD32742.1"/>
    <property type="molecule type" value="Genomic_DNA"/>
</dbReference>
<dbReference type="AlphaFoldDB" id="A0A852S1N8"/>
<dbReference type="Proteomes" id="UP000582231">
    <property type="component" value="Unassembled WGS sequence"/>
</dbReference>
<dbReference type="SUPFAM" id="SSF54909">
    <property type="entry name" value="Dimeric alpha+beta barrel"/>
    <property type="match status" value="1"/>
</dbReference>
<name>A0A852S1N8_9ACTN</name>
<sequence>MTKYLVLYRSDSSAQEQMASASPEAQQAGMQAWMEWFGRAGDAVVDGGSPVSGGDSTVGGYSILETESREALDDLLAAHPHLAVGTIDVHEFLAMPGM</sequence>
<proteinExistence type="predicted"/>
<organism evidence="1 2">
    <name type="scientific">Nocardioides kongjuensis</name>
    <dbReference type="NCBI Taxonomy" id="349522"/>
    <lineage>
        <taxon>Bacteria</taxon>
        <taxon>Bacillati</taxon>
        <taxon>Actinomycetota</taxon>
        <taxon>Actinomycetes</taxon>
        <taxon>Propionibacteriales</taxon>
        <taxon>Nocardioidaceae</taxon>
        <taxon>Nocardioides</taxon>
    </lineage>
</organism>
<accession>A0A852S1N8</accession>
<comment type="caution">
    <text evidence="1">The sequence shown here is derived from an EMBL/GenBank/DDBJ whole genome shotgun (WGS) entry which is preliminary data.</text>
</comment>
<reference evidence="1 2" key="1">
    <citation type="submission" date="2020-07" db="EMBL/GenBank/DDBJ databases">
        <title>Sequencing the genomes of 1000 actinobacteria strains.</title>
        <authorList>
            <person name="Klenk H.-P."/>
        </authorList>
    </citation>
    <scope>NUCLEOTIDE SEQUENCE [LARGE SCALE GENOMIC DNA]</scope>
    <source>
        <strain evidence="1 2">DSM 19082</strain>
    </source>
</reference>
<evidence type="ECO:0000313" key="2">
    <source>
        <dbReference type="Proteomes" id="UP000582231"/>
    </source>
</evidence>